<dbReference type="PRINTS" id="PR00593">
    <property type="entry name" value="MTABOTROPICR"/>
</dbReference>
<keyword evidence="5" id="KW-0325">Glycoprotein</keyword>
<protein>
    <recommendedName>
        <fullName evidence="6">Receptor ligand binding region domain-containing protein</fullName>
    </recommendedName>
</protein>
<accession>A0A7I8W948</accession>
<dbReference type="InterPro" id="IPR000162">
    <property type="entry name" value="GPCR_3_mtglu_rcpt"/>
</dbReference>
<dbReference type="GO" id="GO:0016020">
    <property type="term" value="C:membrane"/>
    <property type="evidence" value="ECO:0007669"/>
    <property type="project" value="UniProtKB-SubCell"/>
</dbReference>
<keyword evidence="8" id="KW-1185">Reference proteome</keyword>
<dbReference type="OrthoDB" id="425344at2759"/>
<dbReference type="FunFam" id="3.40.50.2300:FF:000145">
    <property type="entry name" value="Glutamate receptor, metabotropic"/>
    <property type="match status" value="1"/>
</dbReference>
<evidence type="ECO:0000256" key="3">
    <source>
        <dbReference type="ARBA" id="ARBA00022989"/>
    </source>
</evidence>
<dbReference type="InterPro" id="IPR028082">
    <property type="entry name" value="Peripla_BP_I"/>
</dbReference>
<evidence type="ECO:0000256" key="1">
    <source>
        <dbReference type="ARBA" id="ARBA00004370"/>
    </source>
</evidence>
<evidence type="ECO:0000313" key="7">
    <source>
        <dbReference type="EMBL" id="CAD5124655.1"/>
    </source>
</evidence>
<keyword evidence="2" id="KW-0812">Transmembrane</keyword>
<name>A0A7I8W948_9ANNE</name>
<dbReference type="SUPFAM" id="SSF53822">
    <property type="entry name" value="Periplasmic binding protein-like I"/>
    <property type="match status" value="1"/>
</dbReference>
<feature type="domain" description="Receptor ligand binding region" evidence="6">
    <location>
        <begin position="1"/>
        <end position="242"/>
    </location>
</feature>
<organism evidence="7 8">
    <name type="scientific">Dimorphilus gyrociliatus</name>
    <dbReference type="NCBI Taxonomy" id="2664684"/>
    <lineage>
        <taxon>Eukaryota</taxon>
        <taxon>Metazoa</taxon>
        <taxon>Spiralia</taxon>
        <taxon>Lophotrochozoa</taxon>
        <taxon>Annelida</taxon>
        <taxon>Polychaeta</taxon>
        <taxon>Polychaeta incertae sedis</taxon>
        <taxon>Dinophilidae</taxon>
        <taxon>Dimorphilus</taxon>
    </lineage>
</organism>
<dbReference type="InterPro" id="IPR001828">
    <property type="entry name" value="ANF_lig-bd_rcpt"/>
</dbReference>
<evidence type="ECO:0000256" key="4">
    <source>
        <dbReference type="ARBA" id="ARBA00023136"/>
    </source>
</evidence>
<dbReference type="Proteomes" id="UP000549394">
    <property type="component" value="Unassembled WGS sequence"/>
</dbReference>
<dbReference type="InterPro" id="IPR050726">
    <property type="entry name" value="mGluR"/>
</dbReference>
<dbReference type="EMBL" id="CAJFCJ010000022">
    <property type="protein sequence ID" value="CAD5124655.1"/>
    <property type="molecule type" value="Genomic_DNA"/>
</dbReference>
<reference evidence="7 8" key="1">
    <citation type="submission" date="2020-08" db="EMBL/GenBank/DDBJ databases">
        <authorList>
            <person name="Hejnol A."/>
        </authorList>
    </citation>
    <scope>NUCLEOTIDE SEQUENCE [LARGE SCALE GENOMIC DNA]</scope>
</reference>
<evidence type="ECO:0000256" key="5">
    <source>
        <dbReference type="ARBA" id="ARBA00023180"/>
    </source>
</evidence>
<evidence type="ECO:0000313" key="8">
    <source>
        <dbReference type="Proteomes" id="UP000549394"/>
    </source>
</evidence>
<evidence type="ECO:0000259" key="6">
    <source>
        <dbReference type="Pfam" id="PF01094"/>
    </source>
</evidence>
<dbReference type="Pfam" id="PF01094">
    <property type="entry name" value="ANF_receptor"/>
    <property type="match status" value="1"/>
</dbReference>
<keyword evidence="4" id="KW-0472">Membrane</keyword>
<keyword evidence="3" id="KW-1133">Transmembrane helix</keyword>
<dbReference type="Gene3D" id="3.40.50.2300">
    <property type="match status" value="1"/>
</dbReference>
<evidence type="ECO:0000256" key="2">
    <source>
        <dbReference type="ARBA" id="ARBA00022692"/>
    </source>
</evidence>
<dbReference type="GO" id="GO:0007186">
    <property type="term" value="P:G protein-coupled receptor signaling pathway"/>
    <property type="evidence" value="ECO:0007669"/>
    <property type="project" value="InterPro"/>
</dbReference>
<proteinExistence type="predicted"/>
<comment type="subcellular location">
    <subcellularLocation>
        <location evidence="1">Membrane</location>
    </subcellularLocation>
</comment>
<gene>
    <name evidence="7" type="ORF">DGYR_LOCUS12166</name>
</gene>
<dbReference type="AlphaFoldDB" id="A0A7I8W948"/>
<sequence length="243" mass="28037">MADIVDFFNWTYVSTVASEGDYGEKGIEAFKDELTARNVCTAIEAKVPQSSNKQNFEKIVKELKNNEARVVALFLRVEDATQLLSAAQRLNMIDSFVWIASDGWGNNPLPVKDTTNVSRGAITIELKSKKIPDFDTYFRRRRPSNNTRNPWFNEFWESAHKCKFKPKENGSLCTGNETFPDFKQESKLQFVYDTVYAVAQALNKVLEEQCWLNDDRKTCMSEFLRDGKTFYKHYLLNVSFEGE</sequence>
<dbReference type="PANTHER" id="PTHR24060">
    <property type="entry name" value="METABOTROPIC GLUTAMATE RECEPTOR"/>
    <property type="match status" value="1"/>
</dbReference>
<comment type="caution">
    <text evidence="7">The sequence shown here is derived from an EMBL/GenBank/DDBJ whole genome shotgun (WGS) entry which is preliminary data.</text>
</comment>